<organism evidence="1 2">
    <name type="scientific">Colwellia ponticola</name>
    <dbReference type="NCBI Taxonomy" id="2304625"/>
    <lineage>
        <taxon>Bacteria</taxon>
        <taxon>Pseudomonadati</taxon>
        <taxon>Pseudomonadota</taxon>
        <taxon>Gammaproteobacteria</taxon>
        <taxon>Alteromonadales</taxon>
        <taxon>Colwelliaceae</taxon>
        <taxon>Colwellia</taxon>
    </lineage>
</organism>
<sequence>MEDTNLFETQGMLFEFFKSELSKKDLFIFFQMYLYRNKYDKFSFEKYTCSQEVIFKCDKSNFSRSVKKLIAAQWLIKINTNEYELLYHQPF</sequence>
<name>A0A8H2JPN0_9GAMM</name>
<dbReference type="EMBL" id="SZVP01000006">
    <property type="protein sequence ID" value="TMM45431.1"/>
    <property type="molecule type" value="Genomic_DNA"/>
</dbReference>
<gene>
    <name evidence="1" type="ORF">FCS21_08560</name>
</gene>
<protein>
    <submittedName>
        <fullName evidence="1">Uncharacterized protein</fullName>
    </submittedName>
</protein>
<accession>A0A8H2JPN0</accession>
<keyword evidence="2" id="KW-1185">Reference proteome</keyword>
<comment type="caution">
    <text evidence="1">The sequence shown here is derived from an EMBL/GenBank/DDBJ whole genome shotgun (WGS) entry which is preliminary data.</text>
</comment>
<evidence type="ECO:0000313" key="1">
    <source>
        <dbReference type="EMBL" id="TMM45431.1"/>
    </source>
</evidence>
<dbReference type="AlphaFoldDB" id="A0A8H2JPN0"/>
<evidence type="ECO:0000313" key="2">
    <source>
        <dbReference type="Proteomes" id="UP000307702"/>
    </source>
</evidence>
<dbReference type="Proteomes" id="UP000307702">
    <property type="component" value="Unassembled WGS sequence"/>
</dbReference>
<proteinExistence type="predicted"/>
<reference evidence="1 2" key="1">
    <citation type="submission" date="2019-05" db="EMBL/GenBank/DDBJ databases">
        <title>Colwellia ponticola sp. nov., isolated from seawater.</title>
        <authorList>
            <person name="Yoon J.-H."/>
        </authorList>
    </citation>
    <scope>NUCLEOTIDE SEQUENCE [LARGE SCALE GENOMIC DNA]</scope>
    <source>
        <strain evidence="1 2">OISW-25</strain>
    </source>
</reference>
<dbReference type="RefSeq" id="WP_138622408.1">
    <property type="nucleotide sequence ID" value="NZ_SZVP01000006.1"/>
</dbReference>